<gene>
    <name evidence="2" type="ORF">ACFQJ4_05840</name>
</gene>
<protein>
    <submittedName>
        <fullName evidence="2">VWA domain-containing protein</fullName>
    </submittedName>
</protein>
<dbReference type="Proteomes" id="UP001596398">
    <property type="component" value="Unassembled WGS sequence"/>
</dbReference>
<dbReference type="SMART" id="SM00327">
    <property type="entry name" value="VWA"/>
    <property type="match status" value="1"/>
</dbReference>
<accession>A0ABD5ZN42</accession>
<dbReference type="InterPro" id="IPR006311">
    <property type="entry name" value="TAT_signal"/>
</dbReference>
<dbReference type="EMBL" id="JBHTAP010000001">
    <property type="protein sequence ID" value="MFC7234840.1"/>
    <property type="molecule type" value="Genomic_DNA"/>
</dbReference>
<feature type="domain" description="VWFA" evidence="1">
    <location>
        <begin position="55"/>
        <end position="279"/>
    </location>
</feature>
<reference evidence="2 3" key="1">
    <citation type="journal article" date="2019" name="Int. J. Syst. Evol. Microbiol.">
        <title>The Global Catalogue of Microorganisms (GCM) 10K type strain sequencing project: providing services to taxonomists for standard genome sequencing and annotation.</title>
        <authorList>
            <consortium name="The Broad Institute Genomics Platform"/>
            <consortium name="The Broad Institute Genome Sequencing Center for Infectious Disease"/>
            <person name="Wu L."/>
            <person name="Ma J."/>
        </authorList>
    </citation>
    <scope>NUCLEOTIDE SEQUENCE [LARGE SCALE GENOMIC DNA]</scope>
    <source>
        <strain evidence="2 3">DT85</strain>
    </source>
</reference>
<dbReference type="PROSITE" id="PS51318">
    <property type="entry name" value="TAT"/>
    <property type="match status" value="1"/>
</dbReference>
<dbReference type="Gene3D" id="3.40.50.410">
    <property type="entry name" value="von Willebrand factor, type A domain"/>
    <property type="match status" value="1"/>
</dbReference>
<dbReference type="SUPFAM" id="SSF53300">
    <property type="entry name" value="vWA-like"/>
    <property type="match status" value="1"/>
</dbReference>
<dbReference type="InterPro" id="IPR002035">
    <property type="entry name" value="VWF_A"/>
</dbReference>
<evidence type="ECO:0000313" key="3">
    <source>
        <dbReference type="Proteomes" id="UP001596398"/>
    </source>
</evidence>
<dbReference type="AlphaFoldDB" id="A0ABD5ZN42"/>
<evidence type="ECO:0000313" key="2">
    <source>
        <dbReference type="EMBL" id="MFC7234840.1"/>
    </source>
</evidence>
<evidence type="ECO:0000259" key="1">
    <source>
        <dbReference type="PROSITE" id="PS50234"/>
    </source>
</evidence>
<organism evidence="2 3">
    <name type="scientific">Halosegnis marinus</name>
    <dbReference type="NCBI Taxonomy" id="3034023"/>
    <lineage>
        <taxon>Archaea</taxon>
        <taxon>Methanobacteriati</taxon>
        <taxon>Methanobacteriota</taxon>
        <taxon>Stenosarchaea group</taxon>
        <taxon>Halobacteria</taxon>
        <taxon>Halobacteriales</taxon>
        <taxon>Natronomonadaceae</taxon>
        <taxon>Halosegnis</taxon>
    </lineage>
</organism>
<comment type="caution">
    <text evidence="2">The sequence shown here is derived from an EMBL/GenBank/DDBJ whole genome shotgun (WGS) entry which is preliminary data.</text>
</comment>
<keyword evidence="3" id="KW-1185">Reference proteome</keyword>
<dbReference type="PROSITE" id="PS50234">
    <property type="entry name" value="VWFA"/>
    <property type="match status" value="1"/>
</dbReference>
<dbReference type="Pfam" id="PF13519">
    <property type="entry name" value="VWA_2"/>
    <property type="match status" value="1"/>
</dbReference>
<dbReference type="RefSeq" id="WP_276235862.1">
    <property type="nucleotide sequence ID" value="NZ_CP119802.1"/>
</dbReference>
<sequence length="412" mass="42862">MTTQTPTTYPLTRRAVLKSAAAAGAFSAFGVAGTGFVGRAAADDHTVINTCNDLDVVVALDYSGSIRSAGTWPDIQSGVESFFGVVPEDVQLGMVLFGDAPDARAYAPGDYLRLATAANVGILQGEVPAATPPGENATHMPGALAFADAILDQEGRDGNEVIILVTDGGPNYQNGIVGDGAAPPADDTTFPYGTFEFTGGTTGGENGIAGEAGELAETTAIATAIKDAGVRIITVGIGQNVAGFDDYLENNVASTPEDFVAVAEAEDLGAQLQALLTEICDECLPCDDDGQLAKFEYVVEYDEEGVVTFDGFRPDGDAGDFAYVSYENKEGATYDPATATFATEYCSVWAVVKAGQEFSVTELTATDGQVTAEYVAPYAISFVAFFCSEDAATAFAESFPSRGRGRNGRRGR</sequence>
<dbReference type="InterPro" id="IPR036465">
    <property type="entry name" value="vWFA_dom_sf"/>
</dbReference>
<proteinExistence type="predicted"/>
<dbReference type="GeneID" id="79266511"/>
<dbReference type="CDD" id="cd00198">
    <property type="entry name" value="vWFA"/>
    <property type="match status" value="1"/>
</dbReference>
<name>A0ABD5ZN42_9EURY</name>